<proteinExistence type="predicted"/>
<dbReference type="KEGG" id="agf:ET445_15645"/>
<organism evidence="3 4">
    <name type="scientific">Agromyces protaetiae</name>
    <dbReference type="NCBI Taxonomy" id="2509455"/>
    <lineage>
        <taxon>Bacteria</taxon>
        <taxon>Bacillati</taxon>
        <taxon>Actinomycetota</taxon>
        <taxon>Actinomycetes</taxon>
        <taxon>Micrococcales</taxon>
        <taxon>Microbacteriaceae</taxon>
        <taxon>Agromyces</taxon>
    </lineage>
</organism>
<keyword evidence="4" id="KW-1185">Reference proteome</keyword>
<feature type="transmembrane region" description="Helical" evidence="1">
    <location>
        <begin position="31"/>
        <end position="50"/>
    </location>
</feature>
<keyword evidence="1" id="KW-0472">Membrane</keyword>
<dbReference type="InterPro" id="IPR002881">
    <property type="entry name" value="DUF58"/>
</dbReference>
<keyword evidence="1" id="KW-1133">Transmembrane helix</keyword>
<sequence length="447" mass="48465">MTVSGRFVWLVAAGAVPVVVAGWFAGSQGAAWLALVAWLLIALGIGIVDVSRAASPRQVRLERELPDRVRLGEQVSSSVLVGNLGARRLRATVRDGWQPSAGVVGPNRTRIDVPPGERRRVQLVLVPWRRGDRLVDDVTIRSAGPLGLWSRQATLAAPGRLRVLPPFHSRVHLPSRLTRLRELDGQTPILVRGQGTEFDSIREYVRGDDVRSIDWRATARHTDPAVPGGTRLMVRTWRPERDRRIVIVADTSRTAAARIADEPRLDTAFESALLLSALASHAGDRIDFLAWDRRVRGRVHGASGAELLARLVDTMATIDAELIEADWTKVPAQIRKATSRHALVVLLTATDSPGSARGILSVLPQLTVRHTVIVASVADPSLVEAAAERDDLTASYRAASAERALLDADRVAAAIRRLGADIVSAPPADLPPALADRYLELKAAGRL</sequence>
<dbReference type="AlphaFoldDB" id="A0A4P6FE86"/>
<dbReference type="Pfam" id="PF01882">
    <property type="entry name" value="DUF58"/>
    <property type="match status" value="1"/>
</dbReference>
<evidence type="ECO:0000256" key="1">
    <source>
        <dbReference type="SAM" id="Phobius"/>
    </source>
</evidence>
<dbReference type="PANTHER" id="PTHR33608:SF3">
    <property type="entry name" value="SLR2013 PROTEIN"/>
    <property type="match status" value="1"/>
</dbReference>
<protein>
    <submittedName>
        <fullName evidence="3">DUF58 domain-containing protein</fullName>
    </submittedName>
</protein>
<keyword evidence="1" id="KW-0812">Transmembrane</keyword>
<dbReference type="OrthoDB" id="845740at2"/>
<evidence type="ECO:0000259" key="2">
    <source>
        <dbReference type="Pfam" id="PF01882"/>
    </source>
</evidence>
<dbReference type="RefSeq" id="WP_129192094.1">
    <property type="nucleotide sequence ID" value="NZ_CP035491.1"/>
</dbReference>
<feature type="domain" description="DUF58" evidence="2">
    <location>
        <begin position="201"/>
        <end position="381"/>
    </location>
</feature>
<reference evidence="3 4" key="1">
    <citation type="submission" date="2019-01" db="EMBL/GenBank/DDBJ databases">
        <title>Genome sequencing of strain FW100M-8.</title>
        <authorList>
            <person name="Heo J."/>
            <person name="Kim S.-J."/>
            <person name="Kim J.-S."/>
            <person name="Hong S.-B."/>
            <person name="Kwon S.-W."/>
        </authorList>
    </citation>
    <scope>NUCLEOTIDE SEQUENCE [LARGE SCALE GENOMIC DNA]</scope>
    <source>
        <strain evidence="3 4">FW100M-8</strain>
    </source>
</reference>
<dbReference type="PANTHER" id="PTHR33608">
    <property type="entry name" value="BLL2464 PROTEIN"/>
    <property type="match status" value="1"/>
</dbReference>
<name>A0A4P6FE86_9MICO</name>
<feature type="transmembrane region" description="Helical" evidence="1">
    <location>
        <begin position="7"/>
        <end position="25"/>
    </location>
</feature>
<dbReference type="Proteomes" id="UP000291259">
    <property type="component" value="Chromosome"/>
</dbReference>
<dbReference type="EMBL" id="CP035491">
    <property type="protein sequence ID" value="QAY74550.1"/>
    <property type="molecule type" value="Genomic_DNA"/>
</dbReference>
<evidence type="ECO:0000313" key="3">
    <source>
        <dbReference type="EMBL" id="QAY74550.1"/>
    </source>
</evidence>
<accession>A0A4P6FE86</accession>
<evidence type="ECO:0000313" key="4">
    <source>
        <dbReference type="Proteomes" id="UP000291259"/>
    </source>
</evidence>
<gene>
    <name evidence="3" type="ORF">ET445_15645</name>
</gene>